<name>A0A3G9J4X1_9FIRM</name>
<evidence type="ECO:0000256" key="1">
    <source>
        <dbReference type="SAM" id="Phobius"/>
    </source>
</evidence>
<dbReference type="KEGG" id="ebm:SG0102_07400"/>
<proteinExistence type="predicted"/>
<evidence type="ECO:0000313" key="3">
    <source>
        <dbReference type="Proteomes" id="UP000268059"/>
    </source>
</evidence>
<feature type="transmembrane region" description="Helical" evidence="1">
    <location>
        <begin position="7"/>
        <end position="28"/>
    </location>
</feature>
<dbReference type="Proteomes" id="UP000268059">
    <property type="component" value="Chromosome"/>
</dbReference>
<dbReference type="AlphaFoldDB" id="A0A3G9J4X1"/>
<sequence length="131" mass="15119">MSTKLKLFLYTITPFVMLFFQWIIYVLVDHNITAEAAATRVLYLLLNCISFLIQGLMMLFISHIDYEDFINSHLLLSSIIAVILFLGTFNLLAVHYSFIPDTIDDFLISYGYLPIIWAGCYTYNAIKDLKS</sequence>
<keyword evidence="1" id="KW-0472">Membrane</keyword>
<gene>
    <name evidence="2" type="ORF">SG0102_07400</name>
</gene>
<reference evidence="2 3" key="1">
    <citation type="submission" date="2018-11" db="EMBL/GenBank/DDBJ databases">
        <title>Novel Erysipelotrichaceae bacterium isolated from small intestine of a swine.</title>
        <authorList>
            <person name="Kim J.S."/>
            <person name="Choe H."/>
            <person name="Lee Y.R."/>
            <person name="Kim K.M."/>
            <person name="Park D.S."/>
        </authorList>
    </citation>
    <scope>NUCLEOTIDE SEQUENCE [LARGE SCALE GENOMIC DNA]</scope>
    <source>
        <strain evidence="2 3">SG0102</strain>
    </source>
</reference>
<feature type="transmembrane region" description="Helical" evidence="1">
    <location>
        <begin position="40"/>
        <end position="61"/>
    </location>
</feature>
<accession>A0A3G9J4X1</accession>
<evidence type="ECO:0000313" key="2">
    <source>
        <dbReference type="EMBL" id="BBH25806.1"/>
    </source>
</evidence>
<keyword evidence="3" id="KW-1185">Reference proteome</keyword>
<protein>
    <submittedName>
        <fullName evidence="2">Uncharacterized protein</fullName>
    </submittedName>
</protein>
<keyword evidence="1" id="KW-1133">Transmembrane helix</keyword>
<dbReference type="EMBL" id="AP019309">
    <property type="protein sequence ID" value="BBH25806.1"/>
    <property type="molecule type" value="Genomic_DNA"/>
</dbReference>
<feature type="transmembrane region" description="Helical" evidence="1">
    <location>
        <begin position="106"/>
        <end position="126"/>
    </location>
</feature>
<dbReference type="RefSeq" id="WP_125118722.1">
    <property type="nucleotide sequence ID" value="NZ_AP019309.1"/>
</dbReference>
<feature type="transmembrane region" description="Helical" evidence="1">
    <location>
        <begin position="73"/>
        <end position="94"/>
    </location>
</feature>
<keyword evidence="1" id="KW-0812">Transmembrane</keyword>
<dbReference type="InParanoid" id="A0A3G9J4X1"/>
<organism evidence="2 3">
    <name type="scientific">Intestinibaculum porci</name>
    <dbReference type="NCBI Taxonomy" id="2487118"/>
    <lineage>
        <taxon>Bacteria</taxon>
        <taxon>Bacillati</taxon>
        <taxon>Bacillota</taxon>
        <taxon>Erysipelotrichia</taxon>
        <taxon>Erysipelotrichales</taxon>
        <taxon>Erysipelotrichaceae</taxon>
        <taxon>Intestinibaculum</taxon>
    </lineage>
</organism>